<gene>
    <name evidence="1" type="ORF">XD93_1097</name>
</gene>
<name>A0A117LZI0_9BACT</name>
<evidence type="ECO:0000313" key="1">
    <source>
        <dbReference type="EMBL" id="KUK76122.1"/>
    </source>
</evidence>
<dbReference type="Proteomes" id="UP000053904">
    <property type="component" value="Unassembled WGS sequence"/>
</dbReference>
<sequence>MKKYESIQGKKKFLFSAPHSHPHRRPSLVKKYKVQERYTDDIVRDICRKTKAFGIYIKDQVDYDPNYHKKNNPYKREIRKIVKENNIKAFFDIHGLSDEHLIDIAIYYKTRFRKSMELADEVSKKLNRGKLRGLNIQILRLPENHQETLTEIVASDLRVPAIQIEIARYIRKDKELREAFVDNLSHIVE</sequence>
<dbReference type="EMBL" id="LGGO01000203">
    <property type="protein sequence ID" value="KUK76122.1"/>
    <property type="molecule type" value="Genomic_DNA"/>
</dbReference>
<protein>
    <submittedName>
        <fullName evidence="1">Seg</fullName>
    </submittedName>
</protein>
<evidence type="ECO:0000313" key="2">
    <source>
        <dbReference type="Proteomes" id="UP000053904"/>
    </source>
</evidence>
<dbReference type="AlphaFoldDB" id="A0A117LZI0"/>
<proteinExistence type="predicted"/>
<accession>A0A117LZI0</accession>
<comment type="caution">
    <text evidence="1">The sequence shown here is derived from an EMBL/GenBank/DDBJ whole genome shotgun (WGS) entry which is preliminary data.</text>
</comment>
<organism evidence="1 2">
    <name type="scientific">candidate division WS6 bacterium 34_10</name>
    <dbReference type="NCBI Taxonomy" id="1641389"/>
    <lineage>
        <taxon>Bacteria</taxon>
        <taxon>Candidatus Dojkabacteria</taxon>
    </lineage>
</organism>
<reference evidence="2" key="1">
    <citation type="journal article" date="2015" name="MBio">
        <title>Genome-Resolved Metagenomic Analysis Reveals Roles for Candidate Phyla and Other Microbial Community Members in Biogeochemical Transformations in Oil Reservoirs.</title>
        <authorList>
            <person name="Hu P."/>
            <person name="Tom L."/>
            <person name="Singh A."/>
            <person name="Thomas B.C."/>
            <person name="Baker B.J."/>
            <person name="Piceno Y.M."/>
            <person name="Andersen G.L."/>
            <person name="Banfield J.F."/>
        </authorList>
    </citation>
    <scope>NUCLEOTIDE SEQUENCE [LARGE SCALE GENOMIC DNA]</scope>
</reference>